<dbReference type="RefSeq" id="WP_189005142.1">
    <property type="nucleotide sequence ID" value="NZ_BMPP01000003.1"/>
</dbReference>
<reference evidence="2" key="1">
    <citation type="journal article" date="2019" name="Int. J. Syst. Evol. Microbiol.">
        <title>The Global Catalogue of Microorganisms (GCM) 10K type strain sequencing project: providing services to taxonomists for standard genome sequencing and annotation.</title>
        <authorList>
            <consortium name="The Broad Institute Genomics Platform"/>
            <consortium name="The Broad Institute Genome Sequencing Center for Infectious Disease"/>
            <person name="Wu L."/>
            <person name="Ma J."/>
        </authorList>
    </citation>
    <scope>NUCLEOTIDE SEQUENCE [LARGE SCALE GENOMIC DNA]</scope>
    <source>
        <strain evidence="2">JCM 30331</strain>
    </source>
</reference>
<evidence type="ECO:0000313" key="2">
    <source>
        <dbReference type="Proteomes" id="UP000647587"/>
    </source>
</evidence>
<keyword evidence="2" id="KW-1185">Reference proteome</keyword>
<accession>A0ABQ2END4</accession>
<dbReference type="Proteomes" id="UP000647587">
    <property type="component" value="Unassembled WGS sequence"/>
</dbReference>
<sequence>MAGRFARHLPLELNLGAAALEAGDLTCARLLQDADAAMYHEKRESHRRSH</sequence>
<proteinExistence type="predicted"/>
<comment type="caution">
    <text evidence="1">The sequence shown here is derived from an EMBL/GenBank/DDBJ whole genome shotgun (WGS) entry which is preliminary data.</text>
</comment>
<name>A0ABQ2END4_9DEIO</name>
<evidence type="ECO:0008006" key="3">
    <source>
        <dbReference type="Google" id="ProtNLM"/>
    </source>
</evidence>
<evidence type="ECO:0000313" key="1">
    <source>
        <dbReference type="EMBL" id="GGK18621.1"/>
    </source>
</evidence>
<organism evidence="1 2">
    <name type="scientific">Deinococcus malanensis</name>
    <dbReference type="NCBI Taxonomy" id="1706855"/>
    <lineage>
        <taxon>Bacteria</taxon>
        <taxon>Thermotogati</taxon>
        <taxon>Deinococcota</taxon>
        <taxon>Deinococci</taxon>
        <taxon>Deinococcales</taxon>
        <taxon>Deinococcaceae</taxon>
        <taxon>Deinococcus</taxon>
    </lineage>
</organism>
<gene>
    <name evidence="1" type="ORF">GCM10008955_10050</name>
</gene>
<protein>
    <recommendedName>
        <fullName evidence="3">GGDEF domain-containing protein</fullName>
    </recommendedName>
</protein>
<dbReference type="EMBL" id="BMPP01000003">
    <property type="protein sequence ID" value="GGK18621.1"/>
    <property type="molecule type" value="Genomic_DNA"/>
</dbReference>